<evidence type="ECO:0000313" key="2">
    <source>
        <dbReference type="Proteomes" id="UP001055111"/>
    </source>
</evidence>
<evidence type="ECO:0000313" key="1">
    <source>
        <dbReference type="EMBL" id="GJH28146.1"/>
    </source>
</evidence>
<reference evidence="1" key="1">
    <citation type="submission" date="2022-09" db="EMBL/GenBank/DDBJ databases">
        <title>Isolation and characterization of 3-chlorobenzoate degrading bacteria from soils in Shizuoka.</title>
        <authorList>
            <person name="Ifat A."/>
            <person name="Ogawa N."/>
            <person name="Kimbara K."/>
            <person name="Moriuchi R."/>
            <person name="Dohra H."/>
            <person name="Shintani M."/>
        </authorList>
    </citation>
    <scope>NUCLEOTIDE SEQUENCE</scope>
    <source>
        <strain evidence="1">19CS4-2</strain>
    </source>
</reference>
<proteinExistence type="predicted"/>
<gene>
    <name evidence="1" type="ORF">CBA19CS42_26540</name>
</gene>
<accession>A0AA37IE00</accession>
<dbReference type="Proteomes" id="UP001055111">
    <property type="component" value="Unassembled WGS sequence"/>
</dbReference>
<protein>
    <submittedName>
        <fullName evidence="1">Uncharacterized protein</fullName>
    </submittedName>
</protein>
<name>A0AA37IE00_9BURK</name>
<organism evidence="1 2">
    <name type="scientific">Caballeronia novacaledonica</name>
    <dbReference type="NCBI Taxonomy" id="1544861"/>
    <lineage>
        <taxon>Bacteria</taxon>
        <taxon>Pseudomonadati</taxon>
        <taxon>Pseudomonadota</taxon>
        <taxon>Betaproteobacteria</taxon>
        <taxon>Burkholderiales</taxon>
        <taxon>Burkholderiaceae</taxon>
        <taxon>Caballeronia</taxon>
    </lineage>
</organism>
<dbReference type="AlphaFoldDB" id="A0AA37IE00"/>
<comment type="caution">
    <text evidence="1">The sequence shown here is derived from an EMBL/GenBank/DDBJ whole genome shotgun (WGS) entry which is preliminary data.</text>
</comment>
<sequence length="127" mass="13889">MSDFPTLASRRADEQAVREAVAGFTNWSLTRDEQGQFEFRAEHVVAGGASPRTARRFVRVRLTPAGDFTMQRGFRESPSSARTARAETDADRLECRAFAAVAVERIAQQANETAALLAAATAALHHQ</sequence>
<dbReference type="EMBL" id="BPUS01000014">
    <property type="protein sequence ID" value="GJH28146.1"/>
    <property type="molecule type" value="Genomic_DNA"/>
</dbReference>
<dbReference type="RefSeq" id="WP_238214932.1">
    <property type="nucleotide sequence ID" value="NZ_BPUS01000014.1"/>
</dbReference>